<evidence type="ECO:0000313" key="7">
    <source>
        <dbReference type="Proteomes" id="UP001222030"/>
    </source>
</evidence>
<dbReference type="PANTHER" id="PTHR32089:SF112">
    <property type="entry name" value="LYSOZYME-LIKE PROTEIN-RELATED"/>
    <property type="match status" value="1"/>
</dbReference>
<dbReference type="InterPro" id="IPR004090">
    <property type="entry name" value="Chemotax_Me-accpt_rcpt"/>
</dbReference>
<dbReference type="PROSITE" id="PS50111">
    <property type="entry name" value="CHEMOTAXIS_TRANSDUC_2"/>
    <property type="match status" value="1"/>
</dbReference>
<organism evidence="6 7">
    <name type="scientific">Vogesella margarita</name>
    <dbReference type="NCBI Taxonomy" id="2984199"/>
    <lineage>
        <taxon>Bacteria</taxon>
        <taxon>Pseudomonadati</taxon>
        <taxon>Pseudomonadota</taxon>
        <taxon>Betaproteobacteria</taxon>
        <taxon>Neisseriales</taxon>
        <taxon>Chromobacteriaceae</taxon>
        <taxon>Vogesella</taxon>
    </lineage>
</organism>
<dbReference type="Pfam" id="PF08448">
    <property type="entry name" value="PAS_4"/>
    <property type="match status" value="2"/>
</dbReference>
<dbReference type="SMART" id="SM00091">
    <property type="entry name" value="PAS"/>
    <property type="match status" value="2"/>
</dbReference>
<feature type="domain" description="PAC" evidence="5">
    <location>
        <begin position="91"/>
        <end position="145"/>
    </location>
</feature>
<evidence type="ECO:0000259" key="4">
    <source>
        <dbReference type="PROSITE" id="PS50111"/>
    </source>
</evidence>
<dbReference type="Gene3D" id="3.30.450.20">
    <property type="entry name" value="PAS domain"/>
    <property type="match status" value="2"/>
</dbReference>
<dbReference type="PANTHER" id="PTHR32089">
    <property type="entry name" value="METHYL-ACCEPTING CHEMOTAXIS PROTEIN MCPB"/>
    <property type="match status" value="1"/>
</dbReference>
<dbReference type="InterPro" id="IPR001610">
    <property type="entry name" value="PAC"/>
</dbReference>
<proteinExistence type="inferred from homology"/>
<dbReference type="NCBIfam" id="TIGR00229">
    <property type="entry name" value="sensory_box"/>
    <property type="match status" value="2"/>
</dbReference>
<sequence>MFNARLKQEIADLKARLHDLQAVESAIARANATVTFDLDGNVTGANENFLQVMGYTSLSQIQGKPHRLFCDAGYAASPDYQRFWERLRRGEPFSGRIQRKTASGQAIHLEATYSPVLDSDGKVKSFIKCATDITERVTLARHDRAINAAINRAMAVIEFTPDGNITTANDNFLATMGYRLEDLRGKPHRLLCDPAFANSPEYQQLWRTLGQGQYFSGRIRRLARDGSERWLEASYNPIFDDEERVIGVIKFATDVTARVQEQLQDRETVMVAYSSWQETQNLSDHGVHNIQQSVAEIRQMAGSIEQAGRNVQQLGARSEQITSIVQTIKDIADQTNLLALNAAIEAARAGETGRGFAVVADEVRKLAERTTTSTTEIAGMVADIQKQTKTAVLNMDDILSQARSSVELTQGAGDTITQIRGGVQKVVDAIGKFAHLPS</sequence>
<evidence type="ECO:0000256" key="2">
    <source>
        <dbReference type="ARBA" id="ARBA00029447"/>
    </source>
</evidence>
<keyword evidence="7" id="KW-1185">Reference proteome</keyword>
<dbReference type="CDD" id="cd11386">
    <property type="entry name" value="MCP_signal"/>
    <property type="match status" value="1"/>
</dbReference>
<accession>A0ABT5IKK8</accession>
<comment type="similarity">
    <text evidence="2">Belongs to the methyl-accepting chemotaxis (MCP) protein family.</text>
</comment>
<dbReference type="SMART" id="SM00283">
    <property type="entry name" value="MA"/>
    <property type="match status" value="1"/>
</dbReference>
<evidence type="ECO:0000259" key="5">
    <source>
        <dbReference type="PROSITE" id="PS50113"/>
    </source>
</evidence>
<dbReference type="PROSITE" id="PS50113">
    <property type="entry name" value="PAC"/>
    <property type="match status" value="2"/>
</dbReference>
<reference evidence="6 7" key="1">
    <citation type="submission" date="2023-01" db="EMBL/GenBank/DDBJ databases">
        <title>Novel species of the genus Vogesella isolated from rivers.</title>
        <authorList>
            <person name="Lu H."/>
        </authorList>
    </citation>
    <scope>NUCLEOTIDE SEQUENCE [LARGE SCALE GENOMIC DNA]</scope>
    <source>
        <strain evidence="6 7">LYT5W</strain>
    </source>
</reference>
<comment type="caution">
    <text evidence="6">The sequence shown here is derived from an EMBL/GenBank/DDBJ whole genome shotgun (WGS) entry which is preliminary data.</text>
</comment>
<dbReference type="PRINTS" id="PR00260">
    <property type="entry name" value="CHEMTRNSDUCR"/>
</dbReference>
<dbReference type="InterPro" id="IPR000014">
    <property type="entry name" value="PAS"/>
</dbReference>
<protein>
    <submittedName>
        <fullName evidence="6">PAS domain-containing methyl-accepting chemotaxis protein</fullName>
    </submittedName>
</protein>
<dbReference type="Proteomes" id="UP001222030">
    <property type="component" value="Unassembled WGS sequence"/>
</dbReference>
<dbReference type="SUPFAM" id="SSF55785">
    <property type="entry name" value="PYP-like sensor domain (PAS domain)"/>
    <property type="match status" value="2"/>
</dbReference>
<keyword evidence="1 3" id="KW-0807">Transducer</keyword>
<gene>
    <name evidence="6" type="ORF">PQU96_02950</name>
</gene>
<feature type="domain" description="Methyl-accepting transducer" evidence="4">
    <location>
        <begin position="277"/>
        <end position="438"/>
    </location>
</feature>
<dbReference type="CDD" id="cd00130">
    <property type="entry name" value="PAS"/>
    <property type="match status" value="2"/>
</dbReference>
<name>A0ABT5IKK8_9NEIS</name>
<dbReference type="Gene3D" id="1.10.287.950">
    <property type="entry name" value="Methyl-accepting chemotaxis protein"/>
    <property type="match status" value="1"/>
</dbReference>
<dbReference type="InterPro" id="IPR000700">
    <property type="entry name" value="PAS-assoc_C"/>
</dbReference>
<dbReference type="InterPro" id="IPR004089">
    <property type="entry name" value="MCPsignal_dom"/>
</dbReference>
<evidence type="ECO:0000256" key="1">
    <source>
        <dbReference type="ARBA" id="ARBA00023224"/>
    </source>
</evidence>
<dbReference type="SMART" id="SM00086">
    <property type="entry name" value="PAC"/>
    <property type="match status" value="2"/>
</dbReference>
<dbReference type="EMBL" id="JAQQLE010000002">
    <property type="protein sequence ID" value="MDC7713095.1"/>
    <property type="molecule type" value="Genomic_DNA"/>
</dbReference>
<evidence type="ECO:0000313" key="6">
    <source>
        <dbReference type="EMBL" id="MDC7713095.1"/>
    </source>
</evidence>
<dbReference type="InterPro" id="IPR013656">
    <property type="entry name" value="PAS_4"/>
</dbReference>
<dbReference type="RefSeq" id="WP_272770766.1">
    <property type="nucleotide sequence ID" value="NZ_JAQQLE010000002.1"/>
</dbReference>
<dbReference type="Pfam" id="PF00015">
    <property type="entry name" value="MCPsignal"/>
    <property type="match status" value="1"/>
</dbReference>
<evidence type="ECO:0000256" key="3">
    <source>
        <dbReference type="PROSITE-ProRule" id="PRU00284"/>
    </source>
</evidence>
<dbReference type="InterPro" id="IPR035965">
    <property type="entry name" value="PAS-like_dom_sf"/>
</dbReference>
<feature type="domain" description="PAC" evidence="5">
    <location>
        <begin position="213"/>
        <end position="267"/>
    </location>
</feature>
<dbReference type="SUPFAM" id="SSF58104">
    <property type="entry name" value="Methyl-accepting chemotaxis protein (MCP) signaling domain"/>
    <property type="match status" value="1"/>
</dbReference>